<dbReference type="Proteomes" id="UP000281474">
    <property type="component" value="Unassembled WGS sequence"/>
</dbReference>
<dbReference type="PANTHER" id="PTHR33258">
    <property type="entry name" value="TRANSPOSASE INSL FOR INSERTION SEQUENCE ELEMENT IS186A-RELATED"/>
    <property type="match status" value="1"/>
</dbReference>
<keyword evidence="3" id="KW-1185">Reference proteome</keyword>
<dbReference type="EMBL" id="QZEI01000189">
    <property type="protein sequence ID" value="RLV57675.1"/>
    <property type="molecule type" value="Genomic_DNA"/>
</dbReference>
<dbReference type="GO" id="GO:0004803">
    <property type="term" value="F:transposase activity"/>
    <property type="evidence" value="ECO:0007669"/>
    <property type="project" value="InterPro"/>
</dbReference>
<sequence>MKMDLFAQNNLSCFLPTALKNRYQDLIKEHLNVAPKLAQGVKTLSHHKTAWANTQASWRFFSNENIAYPQLSLPLNQAARQELAGITSTYALVAHDWCKNNYRDHDCKLDKIQMSHDRDVGYELFASLLLDSDTGKPLAPLGLDLAAREGVYRCRDVEPQKAIPHLEQLTDRIEWQESLPLNKHLVHVIDREADSAPHLRQLMGVKWLTRGKKNTSVMHDDEFVSLEKLALKLPSEIKGIVDYKGKEAYLFVGETEVVLQRKSEKDVVNPPSVRFVVSTLSNEKGEQLAQWLLLSNVAEVDSLTIANWYYFRWSIESWFKVLKGHGFQIEHWQQETAPRIFRRLIVSAMACVMMWKLYNDNSKDAVELKTFLIKLSGRLTKRSKPVTHPALLAGLWVFLQLNEVLSNYTIEEIEAFRELASSFFGQTM</sequence>
<dbReference type="InterPro" id="IPR012337">
    <property type="entry name" value="RNaseH-like_sf"/>
</dbReference>
<organism evidence="2 3">
    <name type="scientific">Parashewanella curva</name>
    <dbReference type="NCBI Taxonomy" id="2338552"/>
    <lineage>
        <taxon>Bacteria</taxon>
        <taxon>Pseudomonadati</taxon>
        <taxon>Pseudomonadota</taxon>
        <taxon>Gammaproteobacteria</taxon>
        <taxon>Alteromonadales</taxon>
        <taxon>Shewanellaceae</taxon>
        <taxon>Parashewanella</taxon>
    </lineage>
</organism>
<evidence type="ECO:0000313" key="3">
    <source>
        <dbReference type="Proteomes" id="UP000281474"/>
    </source>
</evidence>
<evidence type="ECO:0000259" key="1">
    <source>
        <dbReference type="Pfam" id="PF01609"/>
    </source>
</evidence>
<dbReference type="PANTHER" id="PTHR33258:SF1">
    <property type="entry name" value="TRANSPOSASE INSL FOR INSERTION SEQUENCE ELEMENT IS186A-RELATED"/>
    <property type="match status" value="1"/>
</dbReference>
<accession>A0A3L8PQI1</accession>
<dbReference type="InterPro" id="IPR002559">
    <property type="entry name" value="Transposase_11"/>
</dbReference>
<dbReference type="Gene3D" id="3.90.350.10">
    <property type="entry name" value="Transposase Inhibitor Protein From Tn5, Chain A, domain 1"/>
    <property type="match status" value="1"/>
</dbReference>
<dbReference type="SUPFAM" id="SSF53098">
    <property type="entry name" value="Ribonuclease H-like"/>
    <property type="match status" value="1"/>
</dbReference>
<dbReference type="Pfam" id="PF01609">
    <property type="entry name" value="DDE_Tnp_1"/>
    <property type="match status" value="1"/>
</dbReference>
<dbReference type="GO" id="GO:0003677">
    <property type="term" value="F:DNA binding"/>
    <property type="evidence" value="ECO:0007669"/>
    <property type="project" value="InterPro"/>
</dbReference>
<protein>
    <recommendedName>
        <fullName evidence="1">Transposase IS4-like domain-containing protein</fullName>
    </recommendedName>
</protein>
<dbReference type="GO" id="GO:0006313">
    <property type="term" value="P:DNA transposition"/>
    <property type="evidence" value="ECO:0007669"/>
    <property type="project" value="InterPro"/>
</dbReference>
<proteinExistence type="predicted"/>
<dbReference type="OrthoDB" id="6670941at2"/>
<dbReference type="AlphaFoldDB" id="A0A3L8PQI1"/>
<gene>
    <name evidence="2" type="ORF">D5018_21315</name>
</gene>
<feature type="domain" description="Transposase IS4-like" evidence="1">
    <location>
        <begin position="168"/>
        <end position="351"/>
    </location>
</feature>
<dbReference type="RefSeq" id="WP_121840973.1">
    <property type="nucleotide sequence ID" value="NZ_ML014938.1"/>
</dbReference>
<reference evidence="2 3" key="1">
    <citation type="submission" date="2018-09" db="EMBL/GenBank/DDBJ databases">
        <title>Phylogeny of the Shewanellaceae, and recommendation for two new genera, Pseudoshewanella and Parashewanella.</title>
        <authorList>
            <person name="Wang G."/>
        </authorList>
    </citation>
    <scope>NUCLEOTIDE SEQUENCE [LARGE SCALE GENOMIC DNA]</scope>
    <source>
        <strain evidence="2 3">C51</strain>
    </source>
</reference>
<name>A0A3L8PQI1_9GAMM</name>
<evidence type="ECO:0000313" key="2">
    <source>
        <dbReference type="EMBL" id="RLV57675.1"/>
    </source>
</evidence>
<comment type="caution">
    <text evidence="2">The sequence shown here is derived from an EMBL/GenBank/DDBJ whole genome shotgun (WGS) entry which is preliminary data.</text>
</comment>